<name>M1VAH5_CYAM1</name>
<dbReference type="SUPFAM" id="SSF54160">
    <property type="entry name" value="Chromo domain-like"/>
    <property type="match status" value="2"/>
</dbReference>
<dbReference type="Gene3D" id="1.10.10.60">
    <property type="entry name" value="Homeodomain-like"/>
    <property type="match status" value="1"/>
</dbReference>
<dbReference type="GO" id="GO:0005634">
    <property type="term" value="C:nucleus"/>
    <property type="evidence" value="ECO:0007669"/>
    <property type="project" value="UniProtKB-SubCell"/>
</dbReference>
<dbReference type="GO" id="GO:0140658">
    <property type="term" value="F:ATP-dependent chromatin remodeler activity"/>
    <property type="evidence" value="ECO:0007669"/>
    <property type="project" value="TreeGrafter"/>
</dbReference>
<dbReference type="Pfam" id="PF05965">
    <property type="entry name" value="FYRC"/>
    <property type="match status" value="1"/>
</dbReference>
<dbReference type="eggNOG" id="KOG4443">
    <property type="taxonomic scope" value="Eukaryota"/>
</dbReference>
<sequence>MGLQLEHTGRRLRGDSARQSKRSRSESSSGTDALSEASSWLRDESSGLYPEAEGVRRQPRRSARASRSMRVESSASEQSDEALYLSDSSTSSQSSTGADSEACVPRAKRRREARGSEATRSSRGEVEEVSDAHTPRTPGDQGASLDSYPMERILARRVRHMTLEEAAEMNSSLSPASKVSAGAEERSPAEGSGDRGRLRTPMVEEYLIKFRGLSYIHCQWVREDFILAQPSGKQRLQRFLSKEQQEAAYRGVRGVLGSASDAEDHDEEDEAIPEDFVTVDRIIAEHVGPDGTRQFLVKWCSLGYDECTWEYEHEVQDDLKIKEFYERNTLPPESERKRPPRPNPASFVRLSNPSFKNGGELREYQLEGLNWLVHCWFKRQGSILADEMGLGKTIQAVSFLDYLYREQHLRGPFLVVAPLSTLGHWKREFETWTHMNAIVFHGNVRARDVILQYEWTYAGMSVRSGLFKWHVLITTYEIILQEANRLRGIPWAVIVVDEAHRLKNRQSKLFDELLGFRSEHRVLLTGTPLQNNSLELFSLLHFLEPAKFPNEKEFQQAYGDIRDAEAVENLKALLRPYLLRRMKEDVEKAIPPKEETLISVELTRIQKQWYRALYEQNFAFLEQGGKRNNVGNLRNIVMELRKCCNHPYLIRGVEEIETQSLAALGEDALMRHLVEASGKLVLVDKLLPVLREKGHRVLIFSQMIRVLDILEDYLHWRGYKFERLDGRVRGNDRQQSIDRFQKDPENFVFLLCTRAGGQGINLTVADTVIIFDSDWNPQNDVQAQARCHRIGQERDVKVYRLITRGTYEEEMFDRASKKLGLDQAVLQNMGVDQGGSGNMLSTMGRDDINRLLRRGAYDVFNEDDSAADAFTAENIENIMARRTKTIKTGGAGDVGPSAFSKATFTADADGMFGDETWLNDKEFWKKLMPLAASAPNPDIIYEPRRRRQVQRFQPGENSDEESGEHESDSDEADLSEDKLGPDGRKLWNKSERHRFHRAMLTYGYGEWERIAQAMARAQKSANQRSVFEVQRAARSWLRLLAEHTAAALVAGDAADATQQERLAQERLVKLCNEKRVLQAAFEPWIDENTQQPVDESFTEPVFTEDSYLDAMERNGYNWIERLECIEDIKDLVRNGDVDGEIPSITASGIYVMPDWWDAEFDRALILGTHRHGYGQYDDMRRDPDLHFFGRLAPLPQPEPGNGNAAEDGDARLAEWTALDQSYREKAASLGLDAEQLRAREMPTLHILNTRLKKLLKAFQRLRRRQDRRRSQLEQAEERARAREEQQLARRRQREAFERERSARFEVQAQRWSKREKHDFGRLLGRLGGVVYDADGRIDWSVYKERCQLSRKFDYNLERMYIEMLAMARESFRRTGDDALAKALDEPIEYALQWRASQHESRLAEMQRLSRESSDAATRLAALEECLRAPQLEGFPPTELEELRTLFILSRRFVERVRVLHFIRVVAAPLLQNPELCSHLIENIPPPRSDTLPSWWRVAEGHDLALLRGVIRYGFDTAPLALDPSLPFLPICSDLAQRASTAERAPEDGDLSTAETETRSTNNENDIVAMFAKHRGVFLRARIAAEVLVYGRIERVHASASSGSVKPDALPPQVPPLPMDTSSMITHAAGTLGSLRVYATASGEPISSEGGDDFEPVPLELVTVDMLQTFKQLKKRASGVVDVSSLPEQVVSLGRLLQRQMIREETMSGSTGLEHRSSAPAAAAAAAASLDMVTASAGSSGKNASLVPSLATATAERCGHTGDTETNPVPVATGQRAVVPAAAAAGSTGHGSASQPQVRRSQLHKVARDEHGNVRLPIQIGVVLRIESLGHIDPRESFHNERAIYPVGYRSVRTYTSCVDVNRSTQYVSEILDRDGHPWFRVTCADMPEEPFEDKSPSGCWSQIMRIIRERTPLDRRRVHATVSGPEYFGLTQPIVEELLQSLPGAAQLKNYNFKRFLSPEKAESEESLHPLGAATDSPAAGTAQEQLRAVERAKTMADPVRIRLCLEPMETNPD</sequence>
<dbReference type="CDD" id="cd17995">
    <property type="entry name" value="DEXHc_CHD6_7_8_9"/>
    <property type="match status" value="1"/>
</dbReference>
<keyword evidence="7" id="KW-0175">Coiled coil</keyword>
<dbReference type="GO" id="GO:0042393">
    <property type="term" value="F:histone binding"/>
    <property type="evidence" value="ECO:0007669"/>
    <property type="project" value="TreeGrafter"/>
</dbReference>
<dbReference type="InterPro" id="IPR056342">
    <property type="entry name" value="HTH_CHD6-9"/>
</dbReference>
<dbReference type="InterPro" id="IPR049730">
    <property type="entry name" value="SNF2/RAD54-like_C"/>
</dbReference>
<dbReference type="eggNOG" id="KOG0384">
    <property type="taxonomic scope" value="Eukaryota"/>
</dbReference>
<dbReference type="PROSITE" id="PS51543">
    <property type="entry name" value="FYRC"/>
    <property type="match status" value="1"/>
</dbReference>
<dbReference type="Pfam" id="PF23078">
    <property type="entry name" value="HTH_CHD6-9"/>
    <property type="match status" value="1"/>
</dbReference>
<evidence type="ECO:0000256" key="8">
    <source>
        <dbReference type="SAM" id="MobiDB-lite"/>
    </source>
</evidence>
<gene>
    <name evidence="12" type="ORF">CYME_CMQ215C</name>
</gene>
<feature type="domain" description="Helicase ATP-binding" evidence="10">
    <location>
        <begin position="373"/>
        <end position="546"/>
    </location>
</feature>
<keyword evidence="6" id="KW-0539">Nucleus</keyword>
<dbReference type="Gene3D" id="3.30.160.360">
    <property type="match status" value="1"/>
</dbReference>
<reference evidence="12 13" key="2">
    <citation type="journal article" date="2007" name="BMC Biol.">
        <title>A 100%-complete sequence reveals unusually simple genomic features in the hot-spring red alga Cyanidioschyzon merolae.</title>
        <authorList>
            <person name="Nozaki H."/>
            <person name="Takano H."/>
            <person name="Misumi O."/>
            <person name="Terasawa K."/>
            <person name="Matsuzaki M."/>
            <person name="Maruyama S."/>
            <person name="Nishida K."/>
            <person name="Yagisawa F."/>
            <person name="Yoshida Y."/>
            <person name="Fujiwara T."/>
            <person name="Takio S."/>
            <person name="Tamura K."/>
            <person name="Chung S.J."/>
            <person name="Nakamura S."/>
            <person name="Kuroiwa H."/>
            <person name="Tanaka K."/>
            <person name="Sato N."/>
            <person name="Kuroiwa T."/>
        </authorList>
    </citation>
    <scope>NUCLEOTIDE SEQUENCE [LARGE SCALE GENOMIC DNA]</scope>
    <source>
        <strain evidence="12 13">10D</strain>
    </source>
</reference>
<protein>
    <submittedName>
        <fullName evidence="12">Chromodomain helicase DNA binding protein CHD</fullName>
    </submittedName>
</protein>
<dbReference type="GO" id="GO:0003677">
    <property type="term" value="F:DNA binding"/>
    <property type="evidence" value="ECO:0007669"/>
    <property type="project" value="TreeGrafter"/>
</dbReference>
<dbReference type="InterPro" id="IPR000330">
    <property type="entry name" value="SNF2_N"/>
</dbReference>
<keyword evidence="13" id="KW-1185">Reference proteome</keyword>
<dbReference type="SMART" id="SM00542">
    <property type="entry name" value="FYRC"/>
    <property type="match status" value="1"/>
</dbReference>
<dbReference type="OrthoDB" id="5857104at2759"/>
<dbReference type="HOGENOM" id="CLU_233692_0_0_1"/>
<dbReference type="Proteomes" id="UP000007014">
    <property type="component" value="Chromosome 17"/>
</dbReference>
<dbReference type="CDD" id="cd18659">
    <property type="entry name" value="CD2_tandem"/>
    <property type="match status" value="1"/>
</dbReference>
<keyword evidence="5" id="KW-0067">ATP-binding</keyword>
<dbReference type="Gene3D" id="2.40.50.40">
    <property type="match status" value="2"/>
</dbReference>
<dbReference type="Pfam" id="PF00271">
    <property type="entry name" value="Helicase_C"/>
    <property type="match status" value="1"/>
</dbReference>
<evidence type="ECO:0000259" key="9">
    <source>
        <dbReference type="PROSITE" id="PS50013"/>
    </source>
</evidence>
<evidence type="ECO:0000256" key="3">
    <source>
        <dbReference type="ARBA" id="ARBA00022741"/>
    </source>
</evidence>
<keyword evidence="3" id="KW-0547">Nucleotide-binding</keyword>
<dbReference type="InterPro" id="IPR027417">
    <property type="entry name" value="P-loop_NTPase"/>
</dbReference>
<dbReference type="RefSeq" id="XP_005538145.1">
    <property type="nucleotide sequence ID" value="XM_005538088.1"/>
</dbReference>
<comment type="subcellular location">
    <subcellularLocation>
        <location evidence="1">Nucleus</location>
    </subcellularLocation>
</comment>
<evidence type="ECO:0000256" key="2">
    <source>
        <dbReference type="ARBA" id="ARBA00022737"/>
    </source>
</evidence>
<dbReference type="PROSITE" id="PS00690">
    <property type="entry name" value="DEAH_ATP_HELICASE"/>
    <property type="match status" value="1"/>
</dbReference>
<dbReference type="GO" id="GO:0005524">
    <property type="term" value="F:ATP binding"/>
    <property type="evidence" value="ECO:0007669"/>
    <property type="project" value="UniProtKB-KW"/>
</dbReference>
<dbReference type="PROSITE" id="PS50013">
    <property type="entry name" value="CHROMO_2"/>
    <property type="match status" value="1"/>
</dbReference>
<dbReference type="SMART" id="SM00541">
    <property type="entry name" value="FYRN"/>
    <property type="match status" value="1"/>
</dbReference>
<keyword evidence="4" id="KW-0378">Hydrolase</keyword>
<feature type="compositionally biased region" description="Basic and acidic residues" evidence="8">
    <location>
        <begin position="7"/>
        <end position="18"/>
    </location>
</feature>
<feature type="coiled-coil region" evidence="7">
    <location>
        <begin position="1244"/>
        <end position="1285"/>
    </location>
</feature>
<feature type="region of interest" description="Disordered" evidence="8">
    <location>
        <begin position="1962"/>
        <end position="1987"/>
    </location>
</feature>
<evidence type="ECO:0000313" key="12">
    <source>
        <dbReference type="EMBL" id="BAM82109.1"/>
    </source>
</evidence>
<dbReference type="Gene3D" id="3.40.50.300">
    <property type="entry name" value="P-loop containing nucleotide triphosphate hydrolases"/>
    <property type="match status" value="1"/>
</dbReference>
<dbReference type="GO" id="GO:0000785">
    <property type="term" value="C:chromatin"/>
    <property type="evidence" value="ECO:0007669"/>
    <property type="project" value="TreeGrafter"/>
</dbReference>
<proteinExistence type="predicted"/>
<dbReference type="PANTHER" id="PTHR45623">
    <property type="entry name" value="CHROMODOMAIN-HELICASE-DNA-BINDING PROTEIN 3-RELATED-RELATED"/>
    <property type="match status" value="1"/>
</dbReference>
<dbReference type="InterPro" id="IPR014001">
    <property type="entry name" value="Helicase_ATP-bd"/>
</dbReference>
<dbReference type="PROSITE" id="PS51194">
    <property type="entry name" value="HELICASE_CTER"/>
    <property type="match status" value="1"/>
</dbReference>
<evidence type="ECO:0000259" key="11">
    <source>
        <dbReference type="PROSITE" id="PS51194"/>
    </source>
</evidence>
<dbReference type="InterPro" id="IPR003888">
    <property type="entry name" value="FYrich_N"/>
</dbReference>
<feature type="compositionally biased region" description="Acidic residues" evidence="8">
    <location>
        <begin position="957"/>
        <end position="974"/>
    </location>
</feature>
<dbReference type="InterPro" id="IPR016197">
    <property type="entry name" value="Chromo-like_dom_sf"/>
</dbReference>
<dbReference type="SMART" id="SM00487">
    <property type="entry name" value="DEXDc"/>
    <property type="match status" value="1"/>
</dbReference>
<evidence type="ECO:0000256" key="5">
    <source>
        <dbReference type="ARBA" id="ARBA00022840"/>
    </source>
</evidence>
<dbReference type="STRING" id="280699.M1VAH5"/>
<accession>M1VAH5</accession>
<feature type="compositionally biased region" description="Basic and acidic residues" evidence="8">
    <location>
        <begin position="183"/>
        <end position="197"/>
    </location>
</feature>
<keyword evidence="2" id="KW-0677">Repeat</keyword>
<feature type="domain" description="Helicase C-terminal" evidence="11">
    <location>
        <begin position="682"/>
        <end position="832"/>
    </location>
</feature>
<dbReference type="GO" id="GO:0016887">
    <property type="term" value="F:ATP hydrolysis activity"/>
    <property type="evidence" value="ECO:0007669"/>
    <property type="project" value="TreeGrafter"/>
</dbReference>
<evidence type="ECO:0000256" key="6">
    <source>
        <dbReference type="ARBA" id="ARBA00023242"/>
    </source>
</evidence>
<dbReference type="Gramene" id="CMQ215CT">
    <property type="protein sequence ID" value="CMQ215CT"/>
    <property type="gene ID" value="CMQ215C"/>
</dbReference>
<dbReference type="PANTHER" id="PTHR45623:SF11">
    <property type="entry name" value="KISMET, ISOFORM C"/>
    <property type="match status" value="1"/>
</dbReference>
<feature type="compositionally biased region" description="Basic and acidic residues" evidence="8">
    <location>
        <begin position="975"/>
        <end position="986"/>
    </location>
</feature>
<dbReference type="EMBL" id="AP006499">
    <property type="protein sequence ID" value="BAM82109.1"/>
    <property type="molecule type" value="Genomic_DNA"/>
</dbReference>
<feature type="region of interest" description="Disordered" evidence="8">
    <location>
        <begin position="1539"/>
        <end position="1560"/>
    </location>
</feature>
<dbReference type="GeneID" id="16996503"/>
<dbReference type="InterPro" id="IPR000953">
    <property type="entry name" value="Chromo/chromo_shadow_dom"/>
</dbReference>
<feature type="region of interest" description="Disordered" evidence="8">
    <location>
        <begin position="1"/>
        <end position="149"/>
    </location>
</feature>
<dbReference type="InterPro" id="IPR003889">
    <property type="entry name" value="FYrich_C"/>
</dbReference>
<dbReference type="InterPro" id="IPR001650">
    <property type="entry name" value="Helicase_C-like"/>
</dbReference>
<feature type="region of interest" description="Disordered" evidence="8">
    <location>
        <begin position="330"/>
        <end position="351"/>
    </location>
</feature>
<dbReference type="Gene3D" id="3.40.50.10810">
    <property type="entry name" value="Tandem AAA-ATPase domain"/>
    <property type="match status" value="1"/>
</dbReference>
<dbReference type="PROSITE" id="PS51192">
    <property type="entry name" value="HELICASE_ATP_BIND_1"/>
    <property type="match status" value="1"/>
</dbReference>
<reference evidence="12 13" key="1">
    <citation type="journal article" date="2004" name="Nature">
        <title>Genome sequence of the ultrasmall unicellular red alga Cyanidioschyzon merolae 10D.</title>
        <authorList>
            <person name="Matsuzaki M."/>
            <person name="Misumi O."/>
            <person name="Shin-i T."/>
            <person name="Maruyama S."/>
            <person name="Takahara M."/>
            <person name="Miyagishima S."/>
            <person name="Mori T."/>
            <person name="Nishida K."/>
            <person name="Yagisawa F."/>
            <person name="Nishida K."/>
            <person name="Yoshida Y."/>
            <person name="Nishimura Y."/>
            <person name="Nakao S."/>
            <person name="Kobayashi T."/>
            <person name="Momoyama Y."/>
            <person name="Higashiyama T."/>
            <person name="Minoda A."/>
            <person name="Sano M."/>
            <person name="Nomoto H."/>
            <person name="Oishi K."/>
            <person name="Hayashi H."/>
            <person name="Ohta F."/>
            <person name="Nishizaka S."/>
            <person name="Haga S."/>
            <person name="Miura S."/>
            <person name="Morishita T."/>
            <person name="Kabeya Y."/>
            <person name="Terasawa K."/>
            <person name="Suzuki Y."/>
            <person name="Ishii Y."/>
            <person name="Asakawa S."/>
            <person name="Takano H."/>
            <person name="Ohta N."/>
            <person name="Kuroiwa H."/>
            <person name="Tanaka K."/>
            <person name="Shimizu N."/>
            <person name="Sugano S."/>
            <person name="Sato N."/>
            <person name="Nozaki H."/>
            <person name="Ogasawara N."/>
            <person name="Kohara Y."/>
            <person name="Kuroiwa T."/>
        </authorList>
    </citation>
    <scope>NUCLEOTIDE SEQUENCE [LARGE SCALE GENOMIC DNA]</scope>
    <source>
        <strain evidence="12 13">10D</strain>
    </source>
</reference>
<dbReference type="SMART" id="SM00490">
    <property type="entry name" value="HELICc"/>
    <property type="match status" value="1"/>
</dbReference>
<evidence type="ECO:0000313" key="13">
    <source>
        <dbReference type="Proteomes" id="UP000007014"/>
    </source>
</evidence>
<feature type="domain" description="Chromo" evidence="9">
    <location>
        <begin position="277"/>
        <end position="336"/>
    </location>
</feature>
<dbReference type="PROSITE" id="PS51542">
    <property type="entry name" value="FYRN"/>
    <property type="match status" value="1"/>
</dbReference>
<evidence type="ECO:0000256" key="4">
    <source>
        <dbReference type="ARBA" id="ARBA00022801"/>
    </source>
</evidence>
<dbReference type="SUPFAM" id="SSF52540">
    <property type="entry name" value="P-loop containing nucleoside triphosphate hydrolases"/>
    <property type="match status" value="2"/>
</dbReference>
<feature type="compositionally biased region" description="Low complexity" evidence="8">
    <location>
        <begin position="65"/>
        <end position="76"/>
    </location>
</feature>
<organism evidence="12 13">
    <name type="scientific">Cyanidioschyzon merolae (strain NIES-3377 / 10D)</name>
    <name type="common">Unicellular red alga</name>
    <dbReference type="NCBI Taxonomy" id="280699"/>
    <lineage>
        <taxon>Eukaryota</taxon>
        <taxon>Rhodophyta</taxon>
        <taxon>Bangiophyceae</taxon>
        <taxon>Cyanidiales</taxon>
        <taxon>Cyanidiaceae</taxon>
        <taxon>Cyanidioschyzon</taxon>
    </lineage>
</organism>
<dbReference type="InterPro" id="IPR002464">
    <property type="entry name" value="DNA/RNA_helicase_DEAH_CS"/>
</dbReference>
<dbReference type="OMA" id="GLPSWWE"/>
<dbReference type="CDD" id="cd18793">
    <property type="entry name" value="SF2_C_SNF"/>
    <property type="match status" value="1"/>
</dbReference>
<dbReference type="KEGG" id="cme:CYME_CMQ215C"/>
<dbReference type="InterPro" id="IPR023780">
    <property type="entry name" value="Chromo_domain"/>
</dbReference>
<dbReference type="Pfam" id="PF00385">
    <property type="entry name" value="Chromo"/>
    <property type="match status" value="1"/>
</dbReference>
<dbReference type="GO" id="GO:0003682">
    <property type="term" value="F:chromatin binding"/>
    <property type="evidence" value="ECO:0007669"/>
    <property type="project" value="TreeGrafter"/>
</dbReference>
<evidence type="ECO:0000256" key="7">
    <source>
        <dbReference type="SAM" id="Coils"/>
    </source>
</evidence>
<dbReference type="Pfam" id="PF05964">
    <property type="entry name" value="FYRN"/>
    <property type="match status" value="1"/>
</dbReference>
<evidence type="ECO:0000256" key="1">
    <source>
        <dbReference type="ARBA" id="ARBA00004123"/>
    </source>
</evidence>
<evidence type="ECO:0000259" key="10">
    <source>
        <dbReference type="PROSITE" id="PS51192"/>
    </source>
</evidence>
<feature type="compositionally biased region" description="Basic and acidic residues" evidence="8">
    <location>
        <begin position="113"/>
        <end position="134"/>
    </location>
</feature>
<dbReference type="Pfam" id="PF00176">
    <property type="entry name" value="SNF2-rel_dom"/>
    <property type="match status" value="1"/>
</dbReference>
<feature type="region of interest" description="Disordered" evidence="8">
    <location>
        <begin position="939"/>
        <end position="986"/>
    </location>
</feature>
<feature type="compositionally biased region" description="Low complexity" evidence="8">
    <location>
        <begin position="86"/>
        <end position="100"/>
    </location>
</feature>
<dbReference type="SMART" id="SM00298">
    <property type="entry name" value="CHROMO"/>
    <property type="match status" value="2"/>
</dbReference>
<dbReference type="InterPro" id="IPR038718">
    <property type="entry name" value="SNF2-like_sf"/>
</dbReference>
<feature type="region of interest" description="Disordered" evidence="8">
    <location>
        <begin position="166"/>
        <end position="197"/>
    </location>
</feature>